<protein>
    <submittedName>
        <fullName evidence="1">Uncharacterized protein</fullName>
    </submittedName>
</protein>
<dbReference type="EMBL" id="AXCV01000051">
    <property type="protein sequence ID" value="KGO32275.1"/>
    <property type="molecule type" value="Genomic_DNA"/>
</dbReference>
<sequence length="56" mass="6651">MFPKKYLGIGKKQIFADFQANGPDDFDAYLKHMYGDYMQFPSSEEIKEKKHFEIIN</sequence>
<keyword evidence="2" id="KW-1185">Reference proteome</keyword>
<dbReference type="Proteomes" id="UP000030023">
    <property type="component" value="Unassembled WGS sequence"/>
</dbReference>
<organism evidence="1 2">
    <name type="scientific">Oenococcus alcoholitolerans</name>
    <dbReference type="NCBI Taxonomy" id="931074"/>
    <lineage>
        <taxon>Bacteria</taxon>
        <taxon>Bacillati</taxon>
        <taxon>Bacillota</taxon>
        <taxon>Bacilli</taxon>
        <taxon>Lactobacillales</taxon>
        <taxon>Lactobacillaceae</taxon>
        <taxon>Oenococcus</taxon>
    </lineage>
</organism>
<reference evidence="1 2" key="1">
    <citation type="journal article" date="2014" name="Antonie Van Leeuwenhoek">
        <title>Oenococcus alcoholitolerans sp. nov., a lactic acid bacteria isolated from cachaca and ethanol fermentation processes.</title>
        <authorList>
            <person name="Badotti F."/>
            <person name="Moreira A.P."/>
            <person name="Tonon L.A."/>
            <person name="de Lucena B.T."/>
            <person name="Gomes Fde C."/>
            <person name="Kruger R."/>
            <person name="Thompson C.C."/>
            <person name="de Morais M.A.Jr."/>
            <person name="Rosa C.A."/>
            <person name="Thompson F.L."/>
        </authorList>
    </citation>
    <scope>NUCLEOTIDE SEQUENCE [LARGE SCALE GENOMIC DNA]</scope>
    <source>
        <strain evidence="1 2">UFRJ-M7.2.18</strain>
    </source>
</reference>
<name>A0ABR4XS08_9LACO</name>
<evidence type="ECO:0000313" key="2">
    <source>
        <dbReference type="Proteomes" id="UP000030023"/>
    </source>
</evidence>
<comment type="caution">
    <text evidence="1">The sequence shown here is derived from an EMBL/GenBank/DDBJ whole genome shotgun (WGS) entry which is preliminary data.</text>
</comment>
<gene>
    <name evidence="1" type="ORF">Q757_02025</name>
</gene>
<accession>A0ABR4XS08</accession>
<proteinExistence type="predicted"/>
<evidence type="ECO:0000313" key="1">
    <source>
        <dbReference type="EMBL" id="KGO32275.1"/>
    </source>
</evidence>